<gene>
    <name evidence="1" type="ORF">T230_11465</name>
</gene>
<dbReference type="Proteomes" id="UP000034982">
    <property type="component" value="Unassembled WGS sequence"/>
</dbReference>
<dbReference type="EMBL" id="AYYE01001152">
    <property type="protein sequence ID" value="ETK06618.1"/>
    <property type="molecule type" value="Genomic_DNA"/>
</dbReference>
<evidence type="ECO:0000313" key="2">
    <source>
        <dbReference type="Proteomes" id="UP000034982"/>
    </source>
</evidence>
<accession>W2CHX6</accession>
<dbReference type="AlphaFoldDB" id="W2CHX6"/>
<proteinExistence type="predicted"/>
<reference evidence="1 2" key="1">
    <citation type="submission" date="2013-11" db="EMBL/GenBank/DDBJ databases">
        <title>Single cell genomics of uncultured Tannerella BU063 (oral taxon 286).</title>
        <authorList>
            <person name="Beall C.J."/>
            <person name="Campbell A.G."/>
            <person name="Griffen A.L."/>
            <person name="Podar M."/>
            <person name="Leys E.J."/>
        </authorList>
    </citation>
    <scope>NUCLEOTIDE SEQUENCE [LARGE SCALE GENOMIC DNA]</scope>
    <source>
        <strain evidence="1">Cell 1/3</strain>
    </source>
</reference>
<organism evidence="1 2">
    <name type="scientific">Tannerella sp. oral taxon BU063 isolate Cell 1/3</name>
    <dbReference type="NCBI Taxonomy" id="1411022"/>
    <lineage>
        <taxon>Bacteria</taxon>
        <taxon>Pseudomonadati</taxon>
        <taxon>Bacteroidota</taxon>
        <taxon>Bacteroidia</taxon>
        <taxon>Bacteroidales</taxon>
        <taxon>Tannerellaceae</taxon>
        <taxon>Tannerella</taxon>
    </lineage>
</organism>
<comment type="caution">
    <text evidence="1">The sequence shown here is derived from an EMBL/GenBank/DDBJ whole genome shotgun (WGS) entry which is preliminary data.</text>
</comment>
<dbReference type="PATRIC" id="fig|1411022.3.peg.1386"/>
<evidence type="ECO:0000313" key="1">
    <source>
        <dbReference type="EMBL" id="ETK06618.1"/>
    </source>
</evidence>
<sequence>MEKTTIYQTLEDRDNDEEVQEHGPYWCDLYEADGKKKKGIKEPWLGAGYYFWDTLIEDAHWWGRTIYPKKGYIVCQSQYDSHSPHLFDLVGNVSHSREFVDCVAFIKSNGKGQKRAFSQVLAYLRQHTDFRYKAIRARPHPLKFVSADISFPGGQMEFEKLDKVQICFFDKSLFIAPFEIVERSAGLSIQFEYSSKRR</sequence>
<name>W2CHX6_9BACT</name>
<protein>
    <submittedName>
        <fullName evidence="1">Uncharacterized protein</fullName>
    </submittedName>
</protein>